<organism evidence="6 7">
    <name type="scientific">Candidatus Berkelbacteria bacterium CG10_big_fil_rev_8_21_14_0_10_43_13</name>
    <dbReference type="NCBI Taxonomy" id="1974514"/>
    <lineage>
        <taxon>Bacteria</taxon>
        <taxon>Candidatus Berkelbacteria</taxon>
    </lineage>
</organism>
<dbReference type="InterPro" id="IPR029063">
    <property type="entry name" value="SAM-dependent_MTases_sf"/>
</dbReference>
<dbReference type="PANTHER" id="PTHR13610">
    <property type="entry name" value="METHYLTRANSFERASE DOMAIN-CONTAINING PROTEIN"/>
    <property type="match status" value="1"/>
</dbReference>
<dbReference type="Pfam" id="PF13847">
    <property type="entry name" value="Methyltransf_31"/>
    <property type="match status" value="1"/>
</dbReference>
<evidence type="ECO:0000256" key="1">
    <source>
        <dbReference type="ARBA" id="ARBA00022603"/>
    </source>
</evidence>
<dbReference type="InterPro" id="IPR026170">
    <property type="entry name" value="FAM173A/B"/>
</dbReference>
<dbReference type="Proteomes" id="UP000231382">
    <property type="component" value="Unassembled WGS sequence"/>
</dbReference>
<evidence type="ECO:0000313" key="7">
    <source>
        <dbReference type="Proteomes" id="UP000231382"/>
    </source>
</evidence>
<dbReference type="EMBL" id="PEZW01000014">
    <property type="protein sequence ID" value="PIS07722.1"/>
    <property type="molecule type" value="Genomic_DNA"/>
</dbReference>
<dbReference type="GO" id="GO:0016279">
    <property type="term" value="F:protein-lysine N-methyltransferase activity"/>
    <property type="evidence" value="ECO:0007669"/>
    <property type="project" value="InterPro"/>
</dbReference>
<evidence type="ECO:0000256" key="2">
    <source>
        <dbReference type="ARBA" id="ARBA00022679"/>
    </source>
</evidence>
<evidence type="ECO:0000256" key="3">
    <source>
        <dbReference type="ARBA" id="ARBA00022691"/>
    </source>
</evidence>
<dbReference type="AlphaFoldDB" id="A0A2H0W6L6"/>
<evidence type="ECO:0000313" key="6">
    <source>
        <dbReference type="EMBL" id="PIS07722.1"/>
    </source>
</evidence>
<reference evidence="7" key="1">
    <citation type="submission" date="2017-09" db="EMBL/GenBank/DDBJ databases">
        <title>Depth-based differentiation of microbial function through sediment-hosted aquifers and enrichment of novel symbionts in the deep terrestrial subsurface.</title>
        <authorList>
            <person name="Probst A.J."/>
            <person name="Ladd B."/>
            <person name="Jarett J.K."/>
            <person name="Geller-Mcgrath D.E."/>
            <person name="Sieber C.M.K."/>
            <person name="Emerson J.B."/>
            <person name="Anantharaman K."/>
            <person name="Thomas B.C."/>
            <person name="Malmstrom R."/>
            <person name="Stieglmeier M."/>
            <person name="Klingl A."/>
            <person name="Woyke T."/>
            <person name="Ryan C.M."/>
            <person name="Banfield J.F."/>
        </authorList>
    </citation>
    <scope>NUCLEOTIDE SEQUENCE [LARGE SCALE GENOMIC DNA]</scope>
</reference>
<keyword evidence="1" id="KW-0489">Methyltransferase</keyword>
<dbReference type="InterPro" id="IPR025714">
    <property type="entry name" value="Methyltranfer_dom"/>
</dbReference>
<dbReference type="GO" id="GO:0032259">
    <property type="term" value="P:methylation"/>
    <property type="evidence" value="ECO:0007669"/>
    <property type="project" value="UniProtKB-KW"/>
</dbReference>
<dbReference type="PANTHER" id="PTHR13610:SF11">
    <property type="entry name" value="METHYLTRANSFERASE DOMAIN-CONTAINING PROTEIN"/>
    <property type="match status" value="1"/>
</dbReference>
<dbReference type="Gene3D" id="3.40.50.150">
    <property type="entry name" value="Vaccinia Virus protein VP39"/>
    <property type="match status" value="1"/>
</dbReference>
<feature type="transmembrane region" description="Helical" evidence="4">
    <location>
        <begin position="7"/>
        <end position="31"/>
    </location>
</feature>
<keyword evidence="2" id="KW-0808">Transferase</keyword>
<proteinExistence type="predicted"/>
<evidence type="ECO:0000256" key="4">
    <source>
        <dbReference type="SAM" id="Phobius"/>
    </source>
</evidence>
<gene>
    <name evidence="6" type="ORF">COT78_02005</name>
</gene>
<evidence type="ECO:0000259" key="5">
    <source>
        <dbReference type="Pfam" id="PF13847"/>
    </source>
</evidence>
<dbReference type="CDD" id="cd02440">
    <property type="entry name" value="AdoMet_MTases"/>
    <property type="match status" value="1"/>
</dbReference>
<keyword evidence="3" id="KW-0949">S-adenosyl-L-methionine</keyword>
<accession>A0A2H0W6L6</accession>
<comment type="caution">
    <text evidence="6">The sequence shown here is derived from an EMBL/GenBank/DDBJ whole genome shotgun (WGS) entry which is preliminary data.</text>
</comment>
<feature type="domain" description="Methyltransferase" evidence="5">
    <location>
        <begin position="54"/>
        <end position="128"/>
    </location>
</feature>
<sequence length="185" mass="20808">MHTFLYFIVYIILLFLLWIIFWQSSLLIAAVTGSPIVYSNPIAIRDSLHLAKLKKGEMVVDLGCGSGRALIVAAREFGAKGIGVDRSLFCVLKARLNVYLAGQSGNIKIYRKSFETAEREIKQADVIYLYLLPSTLEQIEQWFFDVVPAKSRVVSLAFEFVAHKSAAEDKTITLGKETKARLYLK</sequence>
<protein>
    <recommendedName>
        <fullName evidence="5">Methyltransferase domain-containing protein</fullName>
    </recommendedName>
</protein>
<keyword evidence="4" id="KW-1133">Transmembrane helix</keyword>
<dbReference type="SUPFAM" id="SSF53335">
    <property type="entry name" value="S-adenosyl-L-methionine-dependent methyltransferases"/>
    <property type="match status" value="1"/>
</dbReference>
<name>A0A2H0W6L6_9BACT</name>
<keyword evidence="4" id="KW-0472">Membrane</keyword>
<keyword evidence="4" id="KW-0812">Transmembrane</keyword>